<protein>
    <submittedName>
        <fullName evidence="1">Uncharacterized protein</fullName>
    </submittedName>
</protein>
<reference evidence="1 2" key="1">
    <citation type="submission" date="2023-09" db="EMBL/GenBank/DDBJ databases">
        <authorList>
            <person name="Wang M."/>
        </authorList>
    </citation>
    <scope>NUCLEOTIDE SEQUENCE [LARGE SCALE GENOMIC DNA]</scope>
    <source>
        <strain evidence="1">GT-2023</strain>
        <tissue evidence="1">Liver</tissue>
    </source>
</reference>
<evidence type="ECO:0000313" key="2">
    <source>
        <dbReference type="Proteomes" id="UP001558613"/>
    </source>
</evidence>
<evidence type="ECO:0000313" key="1">
    <source>
        <dbReference type="EMBL" id="KAL1269848.1"/>
    </source>
</evidence>
<dbReference type="Proteomes" id="UP001558613">
    <property type="component" value="Unassembled WGS sequence"/>
</dbReference>
<comment type="caution">
    <text evidence="1">The sequence shown here is derived from an EMBL/GenBank/DDBJ whole genome shotgun (WGS) entry which is preliminary data.</text>
</comment>
<dbReference type="EMBL" id="JAYMGO010000008">
    <property type="protein sequence ID" value="KAL1269848.1"/>
    <property type="molecule type" value="Genomic_DNA"/>
</dbReference>
<sequence length="72" mass="8232">MFGGGGCGQSSEEVKVKMFLRFLRRKSVGINTRTLFDKLAQAREQREGERARKKRGAMTGAGNRFFKTQVYR</sequence>
<accession>A0ABR3MYZ5</accession>
<keyword evidence="2" id="KW-1185">Reference proteome</keyword>
<organism evidence="1 2">
    <name type="scientific">Cirrhinus molitorella</name>
    <name type="common">mud carp</name>
    <dbReference type="NCBI Taxonomy" id="172907"/>
    <lineage>
        <taxon>Eukaryota</taxon>
        <taxon>Metazoa</taxon>
        <taxon>Chordata</taxon>
        <taxon>Craniata</taxon>
        <taxon>Vertebrata</taxon>
        <taxon>Euteleostomi</taxon>
        <taxon>Actinopterygii</taxon>
        <taxon>Neopterygii</taxon>
        <taxon>Teleostei</taxon>
        <taxon>Ostariophysi</taxon>
        <taxon>Cypriniformes</taxon>
        <taxon>Cyprinidae</taxon>
        <taxon>Labeoninae</taxon>
        <taxon>Labeonini</taxon>
        <taxon>Cirrhinus</taxon>
    </lineage>
</organism>
<name>A0ABR3MYZ5_9TELE</name>
<proteinExistence type="predicted"/>
<gene>
    <name evidence="1" type="ORF">QQF64_032137</name>
</gene>